<dbReference type="OrthoDB" id="195113at2"/>
<dbReference type="Proteomes" id="UP000265725">
    <property type="component" value="Chromosome"/>
</dbReference>
<dbReference type="PANTHER" id="PTHR38011">
    <property type="entry name" value="DIHYDROFOLATE REDUCTASE FAMILY PROTEIN (AFU_ORTHOLOGUE AFUA_8G06820)"/>
    <property type="match status" value="1"/>
</dbReference>
<protein>
    <submittedName>
        <fullName evidence="2">Dihydrofolate reductase</fullName>
    </submittedName>
</protein>
<dbReference type="KEGG" id="paek:D3873_01235"/>
<accession>A0A385YS42</accession>
<evidence type="ECO:0000313" key="2">
    <source>
        <dbReference type="EMBL" id="AYC28558.1"/>
    </source>
</evidence>
<dbReference type="InterPro" id="IPR002734">
    <property type="entry name" value="RibDG_C"/>
</dbReference>
<gene>
    <name evidence="2" type="ORF">D3873_01235</name>
</gene>
<evidence type="ECO:0000259" key="1">
    <source>
        <dbReference type="Pfam" id="PF01872"/>
    </source>
</evidence>
<dbReference type="InterPro" id="IPR050765">
    <property type="entry name" value="Riboflavin_Biosynth_HTPR"/>
</dbReference>
<organism evidence="2 3">
    <name type="scientific">Paenisporosarcina cavernae</name>
    <dbReference type="NCBI Taxonomy" id="2320858"/>
    <lineage>
        <taxon>Bacteria</taxon>
        <taxon>Bacillati</taxon>
        <taxon>Bacillota</taxon>
        <taxon>Bacilli</taxon>
        <taxon>Bacillales</taxon>
        <taxon>Caryophanaceae</taxon>
        <taxon>Paenisporosarcina</taxon>
    </lineage>
</organism>
<proteinExistence type="predicted"/>
<keyword evidence="3" id="KW-1185">Reference proteome</keyword>
<dbReference type="Gene3D" id="3.40.430.10">
    <property type="entry name" value="Dihydrofolate Reductase, subunit A"/>
    <property type="match status" value="1"/>
</dbReference>
<dbReference type="InterPro" id="IPR024072">
    <property type="entry name" value="DHFR-like_dom_sf"/>
</dbReference>
<name>A0A385YS42_9BACL</name>
<dbReference type="EMBL" id="CP032418">
    <property type="protein sequence ID" value="AYC28558.1"/>
    <property type="molecule type" value="Genomic_DNA"/>
</dbReference>
<dbReference type="SUPFAM" id="SSF53597">
    <property type="entry name" value="Dihydrofolate reductase-like"/>
    <property type="match status" value="1"/>
</dbReference>
<sequence>MGNRNVVLFIATSLDGFIATKDGELDWLFRVEGEGDNGYTEFYETIDTMLLGRKSYEHVLRLTEGDYPHRDRVNYVWTSSKRKDEENVHFVNESVETVIRRLKKEPGKDLWLVGGSELIAECLKANLVDKIILTTAPILVGEGIPLFPTGFSLDSLELVDIKQFGQFVQTVYVNKG</sequence>
<reference evidence="3" key="1">
    <citation type="submission" date="2018-09" db="EMBL/GenBank/DDBJ databases">
        <authorList>
            <person name="Zhu H."/>
        </authorList>
    </citation>
    <scope>NUCLEOTIDE SEQUENCE [LARGE SCALE GENOMIC DNA]</scope>
    <source>
        <strain evidence="3">K2R23-3</strain>
    </source>
</reference>
<dbReference type="AlphaFoldDB" id="A0A385YS42"/>
<dbReference type="GO" id="GO:0008703">
    <property type="term" value="F:5-amino-6-(5-phosphoribosylamino)uracil reductase activity"/>
    <property type="evidence" value="ECO:0007669"/>
    <property type="project" value="InterPro"/>
</dbReference>
<dbReference type="GO" id="GO:0009231">
    <property type="term" value="P:riboflavin biosynthetic process"/>
    <property type="evidence" value="ECO:0007669"/>
    <property type="project" value="InterPro"/>
</dbReference>
<feature type="domain" description="Bacterial bifunctional deaminase-reductase C-terminal" evidence="1">
    <location>
        <begin position="5"/>
        <end position="167"/>
    </location>
</feature>
<dbReference type="PANTHER" id="PTHR38011:SF11">
    <property type="entry name" value="2,5-DIAMINO-6-RIBOSYLAMINO-4(3H)-PYRIMIDINONE 5'-PHOSPHATE REDUCTASE"/>
    <property type="match status" value="1"/>
</dbReference>
<dbReference type="Pfam" id="PF01872">
    <property type="entry name" value="RibD_C"/>
    <property type="match status" value="1"/>
</dbReference>
<evidence type="ECO:0000313" key="3">
    <source>
        <dbReference type="Proteomes" id="UP000265725"/>
    </source>
</evidence>
<dbReference type="RefSeq" id="WP_119882303.1">
    <property type="nucleotide sequence ID" value="NZ_CP032418.1"/>
</dbReference>